<feature type="compositionally biased region" description="Low complexity" evidence="1">
    <location>
        <begin position="1024"/>
        <end position="1049"/>
    </location>
</feature>
<comment type="caution">
    <text evidence="4">The sequence shown here is derived from an EMBL/GenBank/DDBJ whole genome shotgun (WGS) entry which is preliminary data.</text>
</comment>
<feature type="compositionally biased region" description="Low complexity" evidence="1">
    <location>
        <begin position="255"/>
        <end position="302"/>
    </location>
</feature>
<accession>G2WBF6</accession>
<feature type="region of interest" description="Disordered" evidence="1">
    <location>
        <begin position="47"/>
        <end position="74"/>
    </location>
</feature>
<evidence type="ECO:0000256" key="3">
    <source>
        <dbReference type="SAM" id="SignalP"/>
    </source>
</evidence>
<evidence type="ECO:0000256" key="2">
    <source>
        <dbReference type="SAM" id="Phobius"/>
    </source>
</evidence>
<dbReference type="GO" id="GO:0009986">
    <property type="term" value="C:cell surface"/>
    <property type="evidence" value="ECO:0007669"/>
    <property type="project" value="TreeGrafter"/>
</dbReference>
<dbReference type="GO" id="GO:0030427">
    <property type="term" value="C:site of polarized growth"/>
    <property type="evidence" value="ECO:0007669"/>
    <property type="project" value="TreeGrafter"/>
</dbReference>
<sequence>MVSLKIKKILLLVSLLNAIEAYSNDTIYSTSYNNGIESTPSYSTSAISSTGSSNKENAITSSSETTTMAGQYGESGSTTIIDEQETGTSSQYISVTTTTQTSDTMSSVKKSTEIATPSSSIVPTPLQSYSDASQISQTLSHNPKSVAESDSDTTSSESSSSVIISTSDSTAVPRELSPIITTDSQISKEEGTLAQTSSISETTRIAQMVTRVSQISSITAASTIDGFSSESTQTDFSSTVSFENSVEEEYAMSKSQLSESYSSSSTVYSGGESTADKTSSSPITSFSSSYSQTTSTETSESSRVAVGVSRPSSITQTTSIDSFSMSEVELSTYYDLSAGNYPDQELIVDRPATSSTAKTSSEASQGVSRESNTFAVSSISTTNFIVSSASDTVVSTSSTNTVPYSSVHSTFVHATSSSTYISSSLYSSPSLSASVSSHFGIAPFPSAYISFSSAPAAVSSTYTSSPSAPAAVSSTYTSSPSAPAAVSSTYTSSPSAPVAVSSTYTSSPSAPAAISSTYTSSPSAPAAVSSTYTSSPSAPAAVSSTYTSSPSAPAAISSTYTSSPSAPAAVSSTYTSSPSAPAAISSTYTSSPSAPVAVSSTYTSSPSASVVVPSAYASSPSAPVAVSSTYTSSPSAPAAISSTYTSSPSAPVAVSSTYTSPPPALVVLSSTSTSSPHGVTSSPSTFAAISSGYTPSPSASVAMSSTSSSSPYDIVYSLSSSASRSSIATYEFSPSPSTSLPTSSTYTYFSSAYAFEFSSERYSTTSTIAPTQIHSTLSRITDLLLQTSMAIQSIVSQQISTSSTLNDEIHSSALSVFNPSASNLVETSLIISSTQASITSPKNSAKISSLQSQLSSSTKNPYDTANKNTETSGRSTVVSNFLYTSSAAKPDNEKFSATPTEITTISSSSHAYSLSTPSSHNSVTGLSHNLVDSSKSATSFDYSSSSISSIKLSKETMPASKSVSNTQERITSFTSTLRANSQSEKSEGRNSVGSLQSSHISSNPSLSTNTKVDSKTLSRKVSKTMGENGEETGLTTTKTQYKSSSETSGSYSRSFTRISIGPATTAVQTQASTNSVFTAPALSTYPTTPYPSPNSYAWLPTAIIVESSETGPTTASFNPSITGSLPNAIEPAVAVSEPINHTLITIGFTAALNYVFLVQNPLSSAQIFNFLPLVLKYPFSNTSSELDNNIGELSTFILSYRSGSSTTTLSPKSISSLSVVKKKKNQQKKNATKSTEDLHPPQVDTSSIAVKKIVPMVDSSKAYIISVAEVYFPTEAVTYLQQLILDENSTLYSNPQTPLRSLAGLIDSGIPLGGLTLYGSGDGGYVPSLTSSSVLDSSKGNSQNIDGTYKYGALDDFINSFTDSASAGKYAVKIIIFLIVLTIGVLLWLFVAFFAFRHRNILLKRHPRNCIEKSLNNERELESTELSRSSSRNQVYNEKPPESENESVYSAVDDHYIVTGENTVYNTIHRLHYTINDDGDLLYRDAIPLDFDQTNGDDGSGIDSIVRDCVYDKNQDATEAFLNDEESISGILDVDENGDIRLYDSYSDNEESNSFHLPDEVIENYNKNHLCETKLHGLGTESCTTDDPDTGNQITNEFSTGSQTCLPSTAYTTPLHTNSIKLHTLRYTESSLPKPNQTLFSNLEDLEIEDIDDNGSVSDVHIEELDALDEELYKRMSKVIKQQNHQTTKT</sequence>
<dbReference type="InterPro" id="IPR039295">
    <property type="entry name" value="MSB2"/>
</dbReference>
<dbReference type="GO" id="GO:0005576">
    <property type="term" value="C:extracellular region"/>
    <property type="evidence" value="ECO:0007669"/>
    <property type="project" value="TreeGrafter"/>
</dbReference>
<keyword evidence="2" id="KW-1133">Transmembrane helix</keyword>
<feature type="compositionally biased region" description="Low complexity" evidence="1">
    <location>
        <begin position="1424"/>
        <end position="1433"/>
    </location>
</feature>
<reference evidence="4 5" key="1">
    <citation type="journal article" date="2011" name="DNA Res.">
        <title>Whole-genome sequencing of sake yeast Saccharomyces cerevisiae Kyokai no. 7.</title>
        <authorList>
            <person name="Akao T."/>
            <person name="Yashiro I."/>
            <person name="Hosoyama A."/>
            <person name="Kitagaki H."/>
            <person name="Horikawa H."/>
            <person name="Watanabe D."/>
            <person name="Akada R."/>
            <person name="Ando Y."/>
            <person name="Harashima S."/>
            <person name="Inoue T."/>
            <person name="Inoue Y."/>
            <person name="Kajiwara S."/>
            <person name="Kitamoto K."/>
            <person name="Kitamoto N."/>
            <person name="Kobayashi O."/>
            <person name="Kuhara S."/>
            <person name="Masubuchi T."/>
            <person name="Mizoguchi H."/>
            <person name="Nakao Y."/>
            <person name="Nakazato A."/>
            <person name="Namise M."/>
            <person name="Oba T."/>
            <person name="Ogata T."/>
            <person name="Ohta A."/>
            <person name="Sato M."/>
            <person name="Shibasaki S."/>
            <person name="Takatsume Y."/>
            <person name="Tanimoto S."/>
            <person name="Tsuboi H."/>
            <person name="Nishimura A."/>
            <person name="Yoda K."/>
            <person name="Ishikawa T."/>
            <person name="Iwashita K."/>
            <person name="Fujita N."/>
            <person name="Shimoi H."/>
        </authorList>
    </citation>
    <scope>NUCLEOTIDE SEQUENCE [LARGE SCALE GENOMIC DNA]</scope>
    <source>
        <strain evidence="5">Kyokai no. 7 / NBRC 101557</strain>
    </source>
</reference>
<dbReference type="GO" id="GO:0001402">
    <property type="term" value="P:signal transduction involved in filamentous growth"/>
    <property type="evidence" value="ECO:0007669"/>
    <property type="project" value="TreeGrafter"/>
</dbReference>
<feature type="chain" id="PRO_5003438525" evidence="3">
    <location>
        <begin position="22"/>
        <end position="1690"/>
    </location>
</feature>
<feature type="transmembrane region" description="Helical" evidence="2">
    <location>
        <begin position="1374"/>
        <end position="1396"/>
    </location>
</feature>
<dbReference type="PANTHER" id="PTHR35778">
    <property type="entry name" value="SIGNALING MUCIN HKR1-RELATED"/>
    <property type="match status" value="1"/>
</dbReference>
<dbReference type="GO" id="GO:0031505">
    <property type="term" value="P:fungal-type cell wall organization"/>
    <property type="evidence" value="ECO:0007669"/>
    <property type="project" value="TreeGrafter"/>
</dbReference>
<dbReference type="PRINTS" id="PR01217">
    <property type="entry name" value="PRICHEXTENSN"/>
</dbReference>
<dbReference type="GO" id="GO:0005886">
    <property type="term" value="C:plasma membrane"/>
    <property type="evidence" value="ECO:0007669"/>
    <property type="project" value="InterPro"/>
</dbReference>
<dbReference type="OrthoDB" id="3366093at2759"/>
<organism evidence="4 5">
    <name type="scientific">Saccharomyces cerevisiae (strain Kyokai no. 7 / NBRC 101557)</name>
    <name type="common">Baker's yeast</name>
    <dbReference type="NCBI Taxonomy" id="721032"/>
    <lineage>
        <taxon>Eukaryota</taxon>
        <taxon>Fungi</taxon>
        <taxon>Dikarya</taxon>
        <taxon>Ascomycota</taxon>
        <taxon>Saccharomycotina</taxon>
        <taxon>Saccharomycetes</taxon>
        <taxon>Saccharomycetales</taxon>
        <taxon>Saccharomycetaceae</taxon>
        <taxon>Saccharomyces</taxon>
    </lineage>
</organism>
<dbReference type="GO" id="GO:0005034">
    <property type="term" value="F:osmosensor activity"/>
    <property type="evidence" value="ECO:0007669"/>
    <property type="project" value="InterPro"/>
</dbReference>
<feature type="region of interest" description="Disordered" evidence="1">
    <location>
        <begin position="1421"/>
        <end position="1446"/>
    </location>
</feature>
<feature type="compositionally biased region" description="Low complexity" evidence="1">
    <location>
        <begin position="145"/>
        <end position="172"/>
    </location>
</feature>
<dbReference type="EMBL" id="DG000040">
    <property type="protein sequence ID" value="GAA22638.1"/>
    <property type="molecule type" value="Genomic_DNA"/>
</dbReference>
<dbReference type="GO" id="GO:0007232">
    <property type="term" value="P:osmosensory signaling pathway via Sho1 osmosensor"/>
    <property type="evidence" value="ECO:0007669"/>
    <property type="project" value="InterPro"/>
</dbReference>
<evidence type="ECO:0000313" key="4">
    <source>
        <dbReference type="EMBL" id="GAA22638.1"/>
    </source>
</evidence>
<dbReference type="Proteomes" id="UP000001608">
    <property type="component" value="Chromosome 4"/>
</dbReference>
<feature type="region of interest" description="Disordered" evidence="1">
    <location>
        <begin position="98"/>
        <end position="173"/>
    </location>
</feature>
<feature type="region of interest" description="Disordered" evidence="1">
    <location>
        <begin position="255"/>
        <end position="311"/>
    </location>
</feature>
<feature type="region of interest" description="Disordered" evidence="1">
    <location>
        <begin position="975"/>
        <end position="1049"/>
    </location>
</feature>
<dbReference type="GO" id="GO:0006972">
    <property type="term" value="P:hyperosmotic response"/>
    <property type="evidence" value="ECO:0007669"/>
    <property type="project" value="TreeGrafter"/>
</dbReference>
<feature type="compositionally biased region" description="Polar residues" evidence="1">
    <location>
        <begin position="858"/>
        <end position="872"/>
    </location>
</feature>
<dbReference type="PANTHER" id="PTHR35778:SF1">
    <property type="entry name" value="SIGNALING MUCIN HKR1-RELATED"/>
    <property type="match status" value="1"/>
</dbReference>
<feature type="compositionally biased region" description="Polar residues" evidence="1">
    <location>
        <begin position="975"/>
        <end position="1011"/>
    </location>
</feature>
<evidence type="ECO:0000313" key="5">
    <source>
        <dbReference type="Proteomes" id="UP000001608"/>
    </source>
</evidence>
<feature type="compositionally biased region" description="Polar residues" evidence="1">
    <location>
        <begin position="113"/>
        <end position="143"/>
    </location>
</feature>
<dbReference type="HOGENOM" id="CLU_250296_0_0_1"/>
<feature type="region of interest" description="Disordered" evidence="1">
    <location>
        <begin position="849"/>
        <end position="872"/>
    </location>
</feature>
<dbReference type="GO" id="GO:0000282">
    <property type="term" value="P:cellular bud site selection"/>
    <property type="evidence" value="ECO:0007669"/>
    <property type="project" value="TreeGrafter"/>
</dbReference>
<keyword evidence="2" id="KW-0812">Transmembrane</keyword>
<protein>
    <submittedName>
        <fullName evidence="4">K7_Hkr1p</fullName>
    </submittedName>
</protein>
<gene>
    <name evidence="4" type="primary">K7_HKR1</name>
    <name evidence="4" type="ORF">SYK7_016471</name>
</gene>
<keyword evidence="2" id="KW-0472">Membrane</keyword>
<feature type="signal peptide" evidence="3">
    <location>
        <begin position="1"/>
        <end position="21"/>
    </location>
</feature>
<feature type="compositionally biased region" description="Low complexity" evidence="1">
    <location>
        <begin position="98"/>
        <end position="107"/>
    </location>
</feature>
<name>G2WBF6_YEASK</name>
<proteinExistence type="predicted"/>
<evidence type="ECO:0000256" key="1">
    <source>
        <dbReference type="SAM" id="MobiDB-lite"/>
    </source>
</evidence>
<keyword evidence="3" id="KW-0732">Signal</keyword>
<feature type="compositionally biased region" description="Polar residues" evidence="1">
    <location>
        <begin position="54"/>
        <end position="74"/>
    </location>
</feature>